<sequence>MAHGVGHQDGKCAYLPRVPCSEGNAVRTSRADRSALRRMLTTYHAERDSGTDCSRCTTRAATK</sequence>
<organism evidence="1 2">
    <name type="scientific">Xanthomonas nasturtii</name>
    <dbReference type="NCBI Taxonomy" id="1843581"/>
    <lineage>
        <taxon>Bacteria</taxon>
        <taxon>Pseudomonadati</taxon>
        <taxon>Pseudomonadota</taxon>
        <taxon>Gammaproteobacteria</taxon>
        <taxon>Lysobacterales</taxon>
        <taxon>Lysobacteraceae</taxon>
        <taxon>Xanthomonas</taxon>
    </lineage>
</organism>
<protein>
    <submittedName>
        <fullName evidence="1">Uncharacterized protein</fullName>
    </submittedName>
</protein>
<dbReference type="Proteomes" id="UP000259570">
    <property type="component" value="Unassembled WGS sequence"/>
</dbReference>
<accession>A0A3E1KHI2</accession>
<comment type="caution">
    <text evidence="1">The sequence shown here is derived from an EMBL/GenBank/DDBJ whole genome shotgun (WGS) entry which is preliminary data.</text>
</comment>
<proteinExistence type="predicted"/>
<evidence type="ECO:0000313" key="2">
    <source>
        <dbReference type="Proteomes" id="UP000259570"/>
    </source>
</evidence>
<evidence type="ECO:0000313" key="1">
    <source>
        <dbReference type="EMBL" id="RFF38041.1"/>
    </source>
</evidence>
<dbReference type="EMBL" id="QUZM01000028">
    <property type="protein sequence ID" value="RFF38041.1"/>
    <property type="molecule type" value="Genomic_DNA"/>
</dbReference>
<reference evidence="1 2" key="1">
    <citation type="submission" date="2018-08" db="EMBL/GenBank/DDBJ databases">
        <title>Genome sequencing of X. nasturtii WHRI 8984.</title>
        <authorList>
            <person name="Studholme D.J."/>
            <person name="Mchugh J."/>
            <person name="Vicente J."/>
        </authorList>
    </citation>
    <scope>NUCLEOTIDE SEQUENCE [LARGE SCALE GENOMIC DNA]</scope>
    <source>
        <strain evidence="1 2">WHRI 8984</strain>
    </source>
</reference>
<name>A0A3E1KHI2_9XANT</name>
<dbReference type="AlphaFoldDB" id="A0A3E1KHI2"/>
<gene>
    <name evidence="1" type="ORF">DZD52_14005</name>
</gene>